<organism evidence="2 3">
    <name type="scientific">Boletus reticuloceps</name>
    <dbReference type="NCBI Taxonomy" id="495285"/>
    <lineage>
        <taxon>Eukaryota</taxon>
        <taxon>Fungi</taxon>
        <taxon>Dikarya</taxon>
        <taxon>Basidiomycota</taxon>
        <taxon>Agaricomycotina</taxon>
        <taxon>Agaricomycetes</taxon>
        <taxon>Agaricomycetidae</taxon>
        <taxon>Boletales</taxon>
        <taxon>Boletineae</taxon>
        <taxon>Boletaceae</taxon>
        <taxon>Boletoideae</taxon>
        <taxon>Boletus</taxon>
    </lineage>
</organism>
<evidence type="ECO:0000313" key="2">
    <source>
        <dbReference type="EMBL" id="KAG6369164.1"/>
    </source>
</evidence>
<protein>
    <submittedName>
        <fullName evidence="2">Uncharacterized protein</fullName>
    </submittedName>
</protein>
<feature type="compositionally biased region" description="Polar residues" evidence="1">
    <location>
        <begin position="40"/>
        <end position="55"/>
    </location>
</feature>
<name>A0A8I2YCB0_9AGAM</name>
<dbReference type="Proteomes" id="UP000683000">
    <property type="component" value="Unassembled WGS sequence"/>
</dbReference>
<comment type="caution">
    <text evidence="2">The sequence shown here is derived from an EMBL/GenBank/DDBJ whole genome shotgun (WGS) entry which is preliminary data.</text>
</comment>
<evidence type="ECO:0000313" key="3">
    <source>
        <dbReference type="Proteomes" id="UP000683000"/>
    </source>
</evidence>
<sequence length="101" mass="10812">MREVETMPGQTVEAGNYEKGQDTSREDGDAPGHHIDDLGGNTTSVKPVDSPNEQTVSRDQRTGTTIESDSDVDMRIMSGSNPHVHDDAQCEVRGPSGSAND</sequence>
<evidence type="ECO:0000256" key="1">
    <source>
        <dbReference type="SAM" id="MobiDB-lite"/>
    </source>
</evidence>
<dbReference type="AlphaFoldDB" id="A0A8I2YCB0"/>
<keyword evidence="3" id="KW-1185">Reference proteome</keyword>
<proteinExistence type="predicted"/>
<dbReference type="EMBL" id="JAGFBS010000102">
    <property type="protein sequence ID" value="KAG6369164.1"/>
    <property type="molecule type" value="Genomic_DNA"/>
</dbReference>
<feature type="compositionally biased region" description="Basic and acidic residues" evidence="1">
    <location>
        <begin position="19"/>
        <end position="37"/>
    </location>
</feature>
<reference evidence="2" key="1">
    <citation type="submission" date="2021-03" db="EMBL/GenBank/DDBJ databases">
        <title>Evolutionary innovations through gain and loss of genes in the ectomycorrhizal Boletales.</title>
        <authorList>
            <person name="Wu G."/>
            <person name="Miyauchi S."/>
            <person name="Morin E."/>
            <person name="Yang Z.-L."/>
            <person name="Xu J."/>
            <person name="Martin F.M."/>
        </authorList>
    </citation>
    <scope>NUCLEOTIDE SEQUENCE</scope>
    <source>
        <strain evidence="2">BR01</strain>
    </source>
</reference>
<accession>A0A8I2YCB0</accession>
<gene>
    <name evidence="2" type="ORF">JVT61DRAFT_1392</name>
</gene>
<feature type="region of interest" description="Disordered" evidence="1">
    <location>
        <begin position="1"/>
        <end position="101"/>
    </location>
</feature>
<dbReference type="OrthoDB" id="10456645at2759"/>